<dbReference type="NCBIfam" id="TIGR00103">
    <property type="entry name" value="DNA_YbaB_EbfC"/>
    <property type="match status" value="1"/>
</dbReference>
<dbReference type="InterPro" id="IPR036894">
    <property type="entry name" value="YbaB-like_sf"/>
</dbReference>
<evidence type="ECO:0000256" key="1">
    <source>
        <dbReference type="ARBA" id="ARBA00023125"/>
    </source>
</evidence>
<accession>A0A7U3YMF3</accession>
<organism evidence="3 4">
    <name type="scientific">Desulfobulbus propionicus (strain ATCC 33891 / DSM 2032 / VKM B-1956 / 1pr3)</name>
    <dbReference type="NCBI Taxonomy" id="577650"/>
    <lineage>
        <taxon>Bacteria</taxon>
        <taxon>Pseudomonadati</taxon>
        <taxon>Thermodesulfobacteriota</taxon>
        <taxon>Desulfobulbia</taxon>
        <taxon>Desulfobulbales</taxon>
        <taxon>Desulfobulbaceae</taxon>
        <taxon>Desulfobulbus</taxon>
    </lineage>
</organism>
<dbReference type="Proteomes" id="UP000006365">
    <property type="component" value="Chromosome"/>
</dbReference>
<dbReference type="PANTHER" id="PTHR33449:SF1">
    <property type="entry name" value="NUCLEOID-ASSOCIATED PROTEIN YBAB"/>
    <property type="match status" value="1"/>
</dbReference>
<keyword evidence="1 2" id="KW-0238">DNA-binding</keyword>
<comment type="subunit">
    <text evidence="2">Homodimer.</text>
</comment>
<evidence type="ECO:0000256" key="2">
    <source>
        <dbReference type="HAMAP-Rule" id="MF_00274"/>
    </source>
</evidence>
<keyword evidence="2" id="KW-0963">Cytoplasm</keyword>
<evidence type="ECO:0000313" key="4">
    <source>
        <dbReference type="Proteomes" id="UP000006365"/>
    </source>
</evidence>
<proteinExistence type="inferred from homology"/>
<dbReference type="AlphaFoldDB" id="A0A7U3YMF3"/>
<evidence type="ECO:0000313" key="3">
    <source>
        <dbReference type="EMBL" id="ADW18065.1"/>
    </source>
</evidence>
<dbReference type="SUPFAM" id="SSF82607">
    <property type="entry name" value="YbaB-like"/>
    <property type="match status" value="1"/>
</dbReference>
<sequence>MNMSELMKQAQQFQERLATVQNELGGKQVTGSAGAGMVTATVNGKGELLEIVIEQALVQPDNTQMLQDLIVAAVNDGLNKAKELGKAEMGRLTGGLNIPGLF</sequence>
<comment type="similarity">
    <text evidence="2">Belongs to the YbaB/EbfC family.</text>
</comment>
<gene>
    <name evidence="3" type="ordered locus">Despr_1917</name>
</gene>
<protein>
    <recommendedName>
        <fullName evidence="2">Nucleoid-associated protein Despr_1917</fullName>
    </recommendedName>
</protein>
<keyword evidence="4" id="KW-1185">Reference proteome</keyword>
<dbReference type="GO" id="GO:0043590">
    <property type="term" value="C:bacterial nucleoid"/>
    <property type="evidence" value="ECO:0007669"/>
    <property type="project" value="UniProtKB-UniRule"/>
</dbReference>
<dbReference type="RefSeq" id="WP_015724605.1">
    <property type="nucleotide sequence ID" value="NC_014972.1"/>
</dbReference>
<name>A0A7U3YMF3_DESPD</name>
<dbReference type="Gene3D" id="3.30.1310.10">
    <property type="entry name" value="Nucleoid-associated protein YbaB-like domain"/>
    <property type="match status" value="1"/>
</dbReference>
<dbReference type="HAMAP" id="MF_00274">
    <property type="entry name" value="DNA_YbaB_EbfC"/>
    <property type="match status" value="1"/>
</dbReference>
<dbReference type="PANTHER" id="PTHR33449">
    <property type="entry name" value="NUCLEOID-ASSOCIATED PROTEIN YBAB"/>
    <property type="match status" value="1"/>
</dbReference>
<dbReference type="GO" id="GO:0003677">
    <property type="term" value="F:DNA binding"/>
    <property type="evidence" value="ECO:0007669"/>
    <property type="project" value="UniProtKB-UniRule"/>
</dbReference>
<dbReference type="InterPro" id="IPR004401">
    <property type="entry name" value="YbaB/EbfC"/>
</dbReference>
<dbReference type="PIRSF" id="PIRSF004555">
    <property type="entry name" value="UCP004555"/>
    <property type="match status" value="1"/>
</dbReference>
<comment type="subcellular location">
    <subcellularLocation>
        <location evidence="2">Cytoplasm</location>
        <location evidence="2">Nucleoid</location>
    </subcellularLocation>
</comment>
<dbReference type="GO" id="GO:0005829">
    <property type="term" value="C:cytosol"/>
    <property type="evidence" value="ECO:0007669"/>
    <property type="project" value="TreeGrafter"/>
</dbReference>
<dbReference type="EMBL" id="CP002364">
    <property type="protein sequence ID" value="ADW18065.1"/>
    <property type="molecule type" value="Genomic_DNA"/>
</dbReference>
<reference evidence="3 4" key="1">
    <citation type="journal article" date="2011" name="Stand. Genomic Sci.">
        <title>Complete genome sequence of Desulfobulbus propionicus type strain (1pr3).</title>
        <authorList>
            <person name="Pagani I."/>
            <person name="Lapidus A."/>
            <person name="Nolan M."/>
            <person name="Lucas S."/>
            <person name="Hammon N."/>
            <person name="Deshpande S."/>
            <person name="Cheng J.F."/>
            <person name="Chertkov O."/>
            <person name="Davenport K."/>
            <person name="Tapia R."/>
            <person name="Han C."/>
            <person name="Goodwin L."/>
            <person name="Pitluck S."/>
            <person name="Liolios K."/>
            <person name="Mavromatis K."/>
            <person name="Ivanova N."/>
            <person name="Mikhailova N."/>
            <person name="Pati A."/>
            <person name="Chen A."/>
            <person name="Palaniappan K."/>
            <person name="Land M."/>
            <person name="Hauser L."/>
            <person name="Chang Y.J."/>
            <person name="Jeffries C.D."/>
            <person name="Detter J.C."/>
            <person name="Brambilla E."/>
            <person name="Kannan K.P."/>
            <person name="Djao O.D."/>
            <person name="Rohde M."/>
            <person name="Pukall R."/>
            <person name="Spring S."/>
            <person name="Goker M."/>
            <person name="Sikorski J."/>
            <person name="Woyke T."/>
            <person name="Bristow J."/>
            <person name="Eisen J.A."/>
            <person name="Markowitz V."/>
            <person name="Hugenholtz P."/>
            <person name="Kyrpides N.C."/>
            <person name="Klenk H.P."/>
        </authorList>
    </citation>
    <scope>NUCLEOTIDE SEQUENCE [LARGE SCALE GENOMIC DNA]</scope>
    <source>
        <strain evidence="4">ATCC 33891 / DSM 2032 / 1pr3</strain>
    </source>
</reference>
<dbReference type="Pfam" id="PF02575">
    <property type="entry name" value="YbaB_DNA_bd"/>
    <property type="match status" value="1"/>
</dbReference>
<comment type="function">
    <text evidence="2">Binds to DNA and alters its conformation. May be involved in regulation of gene expression, nucleoid organization and DNA protection.</text>
</comment>
<dbReference type="KEGG" id="dpr:Despr_1917"/>